<dbReference type="Proteomes" id="UP000035682">
    <property type="component" value="Unplaced"/>
</dbReference>
<dbReference type="GO" id="GO:0005524">
    <property type="term" value="F:ATP binding"/>
    <property type="evidence" value="ECO:0007669"/>
    <property type="project" value="UniProtKB-UniRule"/>
</dbReference>
<dbReference type="OMA" id="WIINEMQ"/>
<evidence type="ECO:0000256" key="3">
    <source>
        <dbReference type="ARBA" id="ARBA00022777"/>
    </source>
</evidence>
<dbReference type="SUPFAM" id="SSF55550">
    <property type="entry name" value="SH2 domain"/>
    <property type="match status" value="1"/>
</dbReference>
<dbReference type="PROSITE" id="PS00107">
    <property type="entry name" value="PROTEIN_KINASE_ATP"/>
    <property type="match status" value="1"/>
</dbReference>
<dbReference type="CTD" id="36378416"/>
<accession>A0A090L8H7</accession>
<dbReference type="EC" id="2.7.10.2" evidence="9"/>
<dbReference type="Pfam" id="PF00017">
    <property type="entry name" value="SH2"/>
    <property type="match status" value="1"/>
</dbReference>
<evidence type="ECO:0000313" key="14">
    <source>
        <dbReference type="WBParaSite" id="SRAE_2000072200.1"/>
    </source>
</evidence>
<feature type="domain" description="Protein kinase" evidence="11">
    <location>
        <begin position="141"/>
        <end position="402"/>
    </location>
</feature>
<comment type="catalytic activity">
    <reaction evidence="6 9">
        <text>L-tyrosyl-[protein] + ATP = O-phospho-L-tyrosyl-[protein] + ADP + H(+)</text>
        <dbReference type="Rhea" id="RHEA:10596"/>
        <dbReference type="Rhea" id="RHEA-COMP:10136"/>
        <dbReference type="Rhea" id="RHEA-COMP:20101"/>
        <dbReference type="ChEBI" id="CHEBI:15378"/>
        <dbReference type="ChEBI" id="CHEBI:30616"/>
        <dbReference type="ChEBI" id="CHEBI:46858"/>
        <dbReference type="ChEBI" id="CHEBI:61978"/>
        <dbReference type="ChEBI" id="CHEBI:456216"/>
        <dbReference type="EC" id="2.7.10.2"/>
    </reaction>
</comment>
<keyword evidence="1 9" id="KW-0808">Transferase</keyword>
<dbReference type="GeneID" id="36378416"/>
<keyword evidence="4 8" id="KW-0067">ATP-binding</keyword>
<dbReference type="InterPro" id="IPR035849">
    <property type="entry name" value="Fes/Fps/Fer_SH2"/>
</dbReference>
<dbReference type="Gene3D" id="1.10.510.10">
    <property type="entry name" value="Transferase(Phosphotransferase) domain 1"/>
    <property type="match status" value="1"/>
</dbReference>
<dbReference type="InterPro" id="IPR000719">
    <property type="entry name" value="Prot_kinase_dom"/>
</dbReference>
<evidence type="ECO:0000259" key="10">
    <source>
        <dbReference type="PROSITE" id="PS50001"/>
    </source>
</evidence>
<keyword evidence="2 8" id="KW-0547">Nucleotide-binding</keyword>
<dbReference type="SMART" id="SM00219">
    <property type="entry name" value="TyrKc"/>
    <property type="match status" value="1"/>
</dbReference>
<dbReference type="CDD" id="cd00192">
    <property type="entry name" value="PTKc"/>
    <property type="match status" value="1"/>
</dbReference>
<dbReference type="Gene3D" id="3.30.505.10">
    <property type="entry name" value="SH2 domain"/>
    <property type="match status" value="1"/>
</dbReference>
<dbReference type="AlphaFoldDB" id="A0A090L8H7"/>
<dbReference type="InterPro" id="IPR050198">
    <property type="entry name" value="Non-receptor_tyrosine_kinases"/>
</dbReference>
<evidence type="ECO:0000256" key="1">
    <source>
        <dbReference type="ARBA" id="ARBA00022679"/>
    </source>
</evidence>
<dbReference type="InterPro" id="IPR017441">
    <property type="entry name" value="Protein_kinase_ATP_BS"/>
</dbReference>
<evidence type="ECO:0000313" key="15">
    <source>
        <dbReference type="WormBase" id="SRAE_2000072200"/>
    </source>
</evidence>
<reference evidence="13" key="2">
    <citation type="submission" date="2014-09" db="EMBL/GenBank/DDBJ databases">
        <authorList>
            <person name="Martin A.A."/>
        </authorList>
    </citation>
    <scope>NUCLEOTIDE SEQUENCE</scope>
    <source>
        <strain evidence="13">ED321</strain>
    </source>
</reference>
<dbReference type="FunFam" id="3.30.200.20:FF:000518">
    <property type="entry name" value="Tyrosine-protein kinase"/>
    <property type="match status" value="1"/>
</dbReference>
<dbReference type="SUPFAM" id="SSF56112">
    <property type="entry name" value="Protein kinase-like (PK-like)"/>
    <property type="match status" value="1"/>
</dbReference>
<dbReference type="EMBL" id="LN609529">
    <property type="protein sequence ID" value="CEF66052.1"/>
    <property type="molecule type" value="Genomic_DNA"/>
</dbReference>
<evidence type="ECO:0000256" key="4">
    <source>
        <dbReference type="ARBA" id="ARBA00022840"/>
    </source>
</evidence>
<reference evidence="14" key="3">
    <citation type="submission" date="2020-12" db="UniProtKB">
        <authorList>
            <consortium name="WormBaseParasite"/>
        </authorList>
    </citation>
    <scope>IDENTIFICATION</scope>
</reference>
<dbReference type="PANTHER" id="PTHR24418">
    <property type="entry name" value="TYROSINE-PROTEIN KINASE"/>
    <property type="match status" value="1"/>
</dbReference>
<feature type="binding site" evidence="8">
    <location>
        <position position="174"/>
    </location>
    <ligand>
        <name>ATP</name>
        <dbReference type="ChEBI" id="CHEBI:30616"/>
    </ligand>
</feature>
<evidence type="ECO:0000259" key="11">
    <source>
        <dbReference type="PROSITE" id="PS50011"/>
    </source>
</evidence>
<dbReference type="WBParaSite" id="SRAE_2000072200.1">
    <property type="protein sequence ID" value="SRAE_2000072200.1"/>
    <property type="gene ID" value="WBGene00260922"/>
</dbReference>
<evidence type="ECO:0000256" key="5">
    <source>
        <dbReference type="ARBA" id="ARBA00023137"/>
    </source>
</evidence>
<dbReference type="PROSITE" id="PS50001">
    <property type="entry name" value="SH2"/>
    <property type="match status" value="1"/>
</dbReference>
<evidence type="ECO:0000256" key="9">
    <source>
        <dbReference type="RuleBase" id="RU362096"/>
    </source>
</evidence>
<dbReference type="OrthoDB" id="3256376at2759"/>
<keyword evidence="13" id="KW-1185">Reference proteome</keyword>
<dbReference type="FunFam" id="3.30.505.10:FF:000051">
    <property type="entry name" value="Tyrosine-protein kinase"/>
    <property type="match status" value="1"/>
</dbReference>
<dbReference type="InterPro" id="IPR001245">
    <property type="entry name" value="Ser-Thr/Tyr_kinase_cat_dom"/>
</dbReference>
<dbReference type="InterPro" id="IPR036860">
    <property type="entry name" value="SH2_dom_sf"/>
</dbReference>
<evidence type="ECO:0000256" key="2">
    <source>
        <dbReference type="ARBA" id="ARBA00022741"/>
    </source>
</evidence>
<dbReference type="InterPro" id="IPR020635">
    <property type="entry name" value="Tyr_kinase_cat_dom"/>
</dbReference>
<dbReference type="RefSeq" id="XP_024505252.1">
    <property type="nucleotide sequence ID" value="XM_024651590.1"/>
</dbReference>
<dbReference type="PRINTS" id="PR00109">
    <property type="entry name" value="TYRKINASE"/>
</dbReference>
<feature type="domain" description="SH2" evidence="10">
    <location>
        <begin position="30"/>
        <end position="129"/>
    </location>
</feature>
<dbReference type="GO" id="GO:0004715">
    <property type="term" value="F:non-membrane spanning protein tyrosine kinase activity"/>
    <property type="evidence" value="ECO:0007669"/>
    <property type="project" value="UniProtKB-EC"/>
</dbReference>
<dbReference type="InterPro" id="IPR000980">
    <property type="entry name" value="SH2"/>
</dbReference>
<keyword evidence="3 9" id="KW-0418">Kinase</keyword>
<protein>
    <recommendedName>
        <fullName evidence="9">Tyrosine-protein kinase</fullName>
        <ecNumber evidence="9">2.7.10.2</ecNumber>
    </recommendedName>
</protein>
<proteinExistence type="inferred from homology"/>
<evidence type="ECO:0000313" key="12">
    <source>
        <dbReference type="EMBL" id="CEF66052.1"/>
    </source>
</evidence>
<organism evidence="12">
    <name type="scientific">Strongyloides ratti</name>
    <name type="common">Parasitic roundworm</name>
    <dbReference type="NCBI Taxonomy" id="34506"/>
    <lineage>
        <taxon>Eukaryota</taxon>
        <taxon>Metazoa</taxon>
        <taxon>Ecdysozoa</taxon>
        <taxon>Nematoda</taxon>
        <taxon>Chromadorea</taxon>
        <taxon>Rhabditida</taxon>
        <taxon>Tylenchina</taxon>
        <taxon>Panagrolaimomorpha</taxon>
        <taxon>Strongyloidoidea</taxon>
        <taxon>Strongyloididae</taxon>
        <taxon>Strongyloides</taxon>
    </lineage>
</organism>
<sequence>MSDRSIIPPQEVMDKKDCNETLEELLKLPYYHGFLPREDMRKMLLKPGDFLVRLSQPSEGKRRVYVLSVAKENNAKYPKLKHYLLTKNDKNEYIVEKNKFETIKELIEYYWKQQQNVSDKRELILLNPIERKPWELDHSNISTGKRLGEGAFAICKLGKFTHPRKKKTVECAIKILKLEKLNKAQIKEFSKECRLMRKLNHRNIVKFYGLAAQQEPLMLVMELVRNGSLDSYLTNNVIEINIKIKMCYGAGKGISYLHSLNIMHRDIASRNCLVDKYQEVKISDFGMSVIGKEYDLNPADKVPIKFLAPETLRYKKYYHKTDVFTYGILVWEIFSNAKEPYPKMTALETIKKVVMEKYRMPFPEETPNFIKECIFQKAWLHNPDDRSSMDEIIKIFGKDDFQRKDRTIDLVMGDELDTKSKLSLSIYQVQDMNENKKTNNKN</sequence>
<reference evidence="12" key="1">
    <citation type="submission" date="2014-09" db="EMBL/GenBank/DDBJ databases">
        <authorList>
            <person name="Aslett A.Martin."/>
        </authorList>
    </citation>
    <scope>NUCLEOTIDE SEQUENCE</scope>
    <source>
        <strain evidence="12">ED321 Heterogonic</strain>
    </source>
</reference>
<dbReference type="CDD" id="cd10361">
    <property type="entry name" value="SH2_Fps_family"/>
    <property type="match status" value="1"/>
</dbReference>
<dbReference type="STRING" id="34506.A0A090L8H7"/>
<evidence type="ECO:0000313" key="13">
    <source>
        <dbReference type="Proteomes" id="UP000035682"/>
    </source>
</evidence>
<evidence type="ECO:0000256" key="8">
    <source>
        <dbReference type="PROSITE-ProRule" id="PRU10141"/>
    </source>
</evidence>
<dbReference type="PRINTS" id="PR00401">
    <property type="entry name" value="SH2DOMAIN"/>
</dbReference>
<dbReference type="SMART" id="SM00252">
    <property type="entry name" value="SH2"/>
    <property type="match status" value="1"/>
</dbReference>
<dbReference type="InterPro" id="IPR008266">
    <property type="entry name" value="Tyr_kinase_AS"/>
</dbReference>
<dbReference type="WormBase" id="SRAE_2000072200">
    <property type="protein sequence ID" value="SRP04149"/>
    <property type="gene ID" value="WBGene00260922"/>
</dbReference>
<gene>
    <name evidence="12 14 15" type="ORF">SRAE_2000072200</name>
</gene>
<keyword evidence="7" id="KW-0727">SH2 domain</keyword>
<name>A0A090L8H7_STRRB</name>
<dbReference type="Pfam" id="PF07714">
    <property type="entry name" value="PK_Tyr_Ser-Thr"/>
    <property type="match status" value="1"/>
</dbReference>
<keyword evidence="5 9" id="KW-0829">Tyrosine-protein kinase</keyword>
<evidence type="ECO:0000256" key="6">
    <source>
        <dbReference type="ARBA" id="ARBA00051245"/>
    </source>
</evidence>
<dbReference type="PROSITE" id="PS00109">
    <property type="entry name" value="PROTEIN_KINASE_TYR"/>
    <property type="match status" value="1"/>
</dbReference>
<dbReference type="InterPro" id="IPR011009">
    <property type="entry name" value="Kinase-like_dom_sf"/>
</dbReference>
<comment type="similarity">
    <text evidence="9">Belongs to the protein kinase superfamily. Tyr protein kinase family.</text>
</comment>
<dbReference type="PROSITE" id="PS50011">
    <property type="entry name" value="PROTEIN_KINASE_DOM"/>
    <property type="match status" value="1"/>
</dbReference>
<evidence type="ECO:0000256" key="7">
    <source>
        <dbReference type="PROSITE-ProRule" id="PRU00191"/>
    </source>
</evidence>